<evidence type="ECO:0000313" key="3">
    <source>
        <dbReference type="EMBL" id="BAX77721.1"/>
    </source>
</evidence>
<evidence type="ECO:0000256" key="1">
    <source>
        <dbReference type="SAM" id="MobiDB-lite"/>
    </source>
</evidence>
<reference evidence="2" key="1">
    <citation type="journal article" date="2017" name="J. Clin. Microbiol.">
        <title>Proviral Features of Human T Cell Leukemia Virus Type 1 in Carriers with Indeterminate Western Blot Analysis Results.</title>
        <authorList>
            <person name="Kuramitsu M."/>
            <person name="Sekizuka T."/>
            <person name="Yamochi T."/>
            <person name="Firouzi S."/>
            <person name="Sato T."/>
            <person name="Umeki K."/>
            <person name="Sasaki D."/>
            <person name="Hasegawa H."/>
            <person name="Kubota R."/>
            <person name="Sobata R."/>
            <person name="Matsumoto C."/>
            <person name="Kaneko N."/>
            <person name="Momose H."/>
            <person name="Araki K."/>
            <person name="Saito M."/>
            <person name="Nosaka K."/>
            <person name="Utsunomiya A."/>
            <person name="Koh K.-R."/>
            <person name="Ogata M."/>
            <person name="Uchimaru K."/>
            <person name="Iwanaga M."/>
            <person name="Sagara Y."/>
            <person name="Yamano Y."/>
            <person name="Okayama A."/>
            <person name="Miura K."/>
            <person name="Satake M."/>
            <person name="Saito S."/>
            <person name="Itabashi K."/>
            <person name="Yamaguchi K."/>
            <person name="Kuroda M."/>
            <person name="Watanabe T."/>
            <person name="Okuma K."/>
            <person name="Hamaguchi I."/>
        </authorList>
    </citation>
    <scope>NUCLEOTIDE SEQUENCE</scope>
    <source>
        <strain evidence="3">K0026</strain>
        <strain evidence="2">T0011</strain>
    </source>
</reference>
<proteinExistence type="predicted"/>
<protein>
    <submittedName>
        <fullName evidence="2">Rex protein</fullName>
    </submittedName>
</protein>
<organism evidence="2">
    <name type="scientific">Human T-cell leukemia virus type I</name>
    <dbReference type="NCBI Taxonomy" id="11908"/>
    <lineage>
        <taxon>Viruses</taxon>
        <taxon>Riboviria</taxon>
        <taxon>Pararnavirae</taxon>
        <taxon>Artverviricota</taxon>
        <taxon>Revtraviricetes</taxon>
        <taxon>Ortervirales</taxon>
        <taxon>Retroviridae</taxon>
        <taxon>Orthoretrovirinae</taxon>
        <taxon>Deltaretrovirus</taxon>
        <taxon>Deltaretrovirus priTlym1</taxon>
        <taxon>Primate T-lymphotropic virus 1</taxon>
    </lineage>
</organism>
<gene>
    <name evidence="2" type="primary">rex</name>
</gene>
<evidence type="ECO:0000313" key="2">
    <source>
        <dbReference type="EMBL" id="BAX77546.1"/>
    </source>
</evidence>
<dbReference type="EMBL" id="LC210041">
    <property type="protein sequence ID" value="BAX77546.1"/>
    <property type="molecule type" value="Genomic_DNA"/>
</dbReference>
<feature type="compositionally biased region" description="Basic residues" evidence="1">
    <location>
        <begin position="1"/>
        <end position="16"/>
    </location>
</feature>
<feature type="region of interest" description="Disordered" evidence="1">
    <location>
        <begin position="1"/>
        <end position="27"/>
    </location>
</feature>
<sequence length="209" mass="22529">MPKTRRRPRRSQRKRPPTPWPTSQGLDRVFFSDTQSTCLETVYKATGAPSLGDYVRPAYIVTPYWPPVQSIRSPGTPSMDALSAQLYSSLSLDSPPSPPREPLRPSRSLPRQSLIQPPTFHPPSSRPCANTPPSEMDTWNPPLGSTSQPCLFQTPDSGPKTCTPSGEAPLSACTSTSFPPPSPGPSCPTCFFATPASSGPSSPMFPTSE</sequence>
<accession>A0A1Y1CB40</accession>
<feature type="compositionally biased region" description="Polar residues" evidence="1">
    <location>
        <begin position="195"/>
        <end position="209"/>
    </location>
</feature>
<feature type="region of interest" description="Disordered" evidence="1">
    <location>
        <begin position="89"/>
        <end position="209"/>
    </location>
</feature>
<name>A0A1Y1CB40_9DELA</name>
<dbReference type="EMBL" id="LC210063">
    <property type="protein sequence ID" value="BAX77721.1"/>
    <property type="molecule type" value="Genomic_DNA"/>
</dbReference>
<feature type="compositionally biased region" description="Polar residues" evidence="1">
    <location>
        <begin position="143"/>
        <end position="164"/>
    </location>
</feature>